<dbReference type="Pfam" id="PF13646">
    <property type="entry name" value="HEAT_2"/>
    <property type="match status" value="1"/>
</dbReference>
<dbReference type="PANTHER" id="PTHR23526">
    <property type="entry name" value="INTEGRAL MEMBRANE TRANSPORT PROTEIN-RELATED"/>
    <property type="match status" value="1"/>
</dbReference>
<dbReference type="GO" id="GO:0022857">
    <property type="term" value="F:transmembrane transporter activity"/>
    <property type="evidence" value="ECO:0007669"/>
    <property type="project" value="InterPro"/>
</dbReference>
<organism evidence="5">
    <name type="scientific">Gracilinema caldarium</name>
    <dbReference type="NCBI Taxonomy" id="215591"/>
    <lineage>
        <taxon>Bacteria</taxon>
        <taxon>Pseudomonadati</taxon>
        <taxon>Spirochaetota</taxon>
        <taxon>Spirochaetia</taxon>
        <taxon>Spirochaetales</taxon>
        <taxon>Breznakiellaceae</taxon>
        <taxon>Gracilinema</taxon>
    </lineage>
</organism>
<comment type="caution">
    <text evidence="5">The sequence shown here is derived from an EMBL/GenBank/DDBJ whole genome shotgun (WGS) entry which is preliminary data.</text>
</comment>
<dbReference type="Pfam" id="PF07690">
    <property type="entry name" value="MFS_1"/>
    <property type="match status" value="1"/>
</dbReference>
<evidence type="ECO:0000256" key="2">
    <source>
        <dbReference type="ARBA" id="ARBA00022989"/>
    </source>
</evidence>
<feature type="transmembrane region" description="Helical" evidence="4">
    <location>
        <begin position="230"/>
        <end position="251"/>
    </location>
</feature>
<gene>
    <name evidence="5" type="ORF">ENS59_02985</name>
</gene>
<evidence type="ECO:0000256" key="1">
    <source>
        <dbReference type="ARBA" id="ARBA00022692"/>
    </source>
</evidence>
<feature type="transmembrane region" description="Helical" evidence="4">
    <location>
        <begin position="108"/>
        <end position="126"/>
    </location>
</feature>
<dbReference type="InterPro" id="IPR052528">
    <property type="entry name" value="Sugar_transport-like"/>
</dbReference>
<protein>
    <submittedName>
        <fullName evidence="5">MFS transporter</fullName>
    </submittedName>
</protein>
<feature type="transmembrane region" description="Helical" evidence="4">
    <location>
        <begin position="365"/>
        <end position="386"/>
    </location>
</feature>
<proteinExistence type="predicted"/>
<dbReference type="InterPro" id="IPR036259">
    <property type="entry name" value="MFS_trans_sf"/>
</dbReference>
<dbReference type="InterPro" id="IPR011989">
    <property type="entry name" value="ARM-like"/>
</dbReference>
<feature type="transmembrane region" description="Helical" evidence="4">
    <location>
        <begin position="176"/>
        <end position="198"/>
    </location>
</feature>
<keyword evidence="2 4" id="KW-1133">Transmembrane helix</keyword>
<accession>A0A7C3I5H2</accession>
<name>A0A7C3I5H2_9SPIR</name>
<dbReference type="SUPFAM" id="SSF103473">
    <property type="entry name" value="MFS general substrate transporter"/>
    <property type="match status" value="1"/>
</dbReference>
<feature type="transmembrane region" description="Helical" evidence="4">
    <location>
        <begin position="21"/>
        <end position="41"/>
    </location>
</feature>
<keyword evidence="1 4" id="KW-0812">Transmembrane</keyword>
<feature type="transmembrane region" description="Helical" evidence="4">
    <location>
        <begin position="297"/>
        <end position="317"/>
    </location>
</feature>
<dbReference type="PANTHER" id="PTHR23526:SF4">
    <property type="entry name" value="INTEGRAL MEMBRANE TRANSPORT PROTEIN"/>
    <property type="match status" value="1"/>
</dbReference>
<feature type="transmembrane region" description="Helical" evidence="4">
    <location>
        <begin position="263"/>
        <end position="285"/>
    </location>
</feature>
<evidence type="ECO:0000256" key="3">
    <source>
        <dbReference type="ARBA" id="ARBA00023136"/>
    </source>
</evidence>
<dbReference type="InterPro" id="IPR016024">
    <property type="entry name" value="ARM-type_fold"/>
</dbReference>
<sequence>MTSHLTPYQLKKSRKLYNLFNGFNAFSFTILSGSVITLYALRLGATSTVIGILNAFVFTAFFFMPVGKILVRRFPIVHVFATSWLIRYLVMIPLVVAPFFDRMGRTDIALTLMMIGVFAFHASRGVGMIGNNPVLNEMAAGPDRGAYMTHIQVIASAVSMFTSLGVALLLGRKPPLMVYALLMTIGIVSGVIGSLMLYRIPEPPAEEQGKREEFFAVVRRALRRAPFRRFIVIFLTLSLISSVSRAFIVVYSRNVYAQGDGLISLYSVFGSLGALAIGLLTRLLVDRVGAKPLYITYTFAAVIGLLPAILSPFAGAANSISPWVVPVFLALLFFMVNFAFAGTEGVAQTYFFGLIRPTDMLDLGILYYIVYGIAGAAGSFAAGLFLDSLVNAGLSQVMAFRILFTSLIFLLLVVLFWQRKLIRLGALPLRGALGVIFSFRDLRALTLLERLEKSRNVQEEREVLEALHDTPSTVALTELLDRLRSPRLSVRIEALRAIEALETLNTEAEDALIEDVQNNPFTTAYISCRILGNHGVRKAIPLIRTLLRAEDYMLVGEAMLALARLGDQDFRPQIEEYIKTTKNPRIRIMGASALETFGAYESIQVLLDLLREENPPPYLRDEVVLSIAGIVGILERFYPLLVQYREDPALVNALALDEIEEITEQISTRRRTKTSLNNKSVIRELKDSVTKFVNSYDGQQLSRWILTYLGETKEFDVYLFAQAILEDDLVAHDRFRLLVCTWAANRLLLHV</sequence>
<dbReference type="InterPro" id="IPR011701">
    <property type="entry name" value="MFS"/>
</dbReference>
<feature type="transmembrane region" description="Helical" evidence="4">
    <location>
        <begin position="398"/>
        <end position="417"/>
    </location>
</feature>
<keyword evidence="3 4" id="KW-0472">Membrane</keyword>
<dbReference type="SUPFAM" id="SSF48371">
    <property type="entry name" value="ARM repeat"/>
    <property type="match status" value="1"/>
</dbReference>
<dbReference type="Gene3D" id="1.20.1250.20">
    <property type="entry name" value="MFS general substrate transporter like domains"/>
    <property type="match status" value="2"/>
</dbReference>
<feature type="transmembrane region" description="Helical" evidence="4">
    <location>
        <begin position="323"/>
        <end position="353"/>
    </location>
</feature>
<dbReference type="EMBL" id="DSVL01000087">
    <property type="protein sequence ID" value="HFH28462.1"/>
    <property type="molecule type" value="Genomic_DNA"/>
</dbReference>
<feature type="transmembrane region" description="Helical" evidence="4">
    <location>
        <begin position="47"/>
        <end position="64"/>
    </location>
</feature>
<evidence type="ECO:0000256" key="4">
    <source>
        <dbReference type="SAM" id="Phobius"/>
    </source>
</evidence>
<feature type="transmembrane region" description="Helical" evidence="4">
    <location>
        <begin position="76"/>
        <end position="96"/>
    </location>
</feature>
<dbReference type="AlphaFoldDB" id="A0A7C3I5H2"/>
<dbReference type="Gene3D" id="1.25.10.10">
    <property type="entry name" value="Leucine-rich Repeat Variant"/>
    <property type="match status" value="1"/>
</dbReference>
<evidence type="ECO:0000313" key="5">
    <source>
        <dbReference type="EMBL" id="HFH28462.1"/>
    </source>
</evidence>
<feature type="transmembrane region" description="Helical" evidence="4">
    <location>
        <begin position="147"/>
        <end position="170"/>
    </location>
</feature>
<reference evidence="5" key="1">
    <citation type="journal article" date="2020" name="mSystems">
        <title>Genome- and Community-Level Interaction Insights into Carbon Utilization and Element Cycling Functions of Hydrothermarchaeota in Hydrothermal Sediment.</title>
        <authorList>
            <person name="Zhou Z."/>
            <person name="Liu Y."/>
            <person name="Xu W."/>
            <person name="Pan J."/>
            <person name="Luo Z.H."/>
            <person name="Li M."/>
        </authorList>
    </citation>
    <scope>NUCLEOTIDE SEQUENCE [LARGE SCALE GENOMIC DNA]</scope>
    <source>
        <strain evidence="5">SpSt-503</strain>
    </source>
</reference>